<dbReference type="InterPro" id="IPR012677">
    <property type="entry name" value="Nucleotide-bd_a/b_plait_sf"/>
</dbReference>
<evidence type="ECO:0000256" key="6">
    <source>
        <dbReference type="PROSITE-ProRule" id="PRU00176"/>
    </source>
</evidence>
<feature type="domain" description="RRM" evidence="8">
    <location>
        <begin position="228"/>
        <end position="309"/>
    </location>
</feature>
<evidence type="ECO:0000313" key="9">
    <source>
        <dbReference type="EMBL" id="CAK9260033.1"/>
    </source>
</evidence>
<reference evidence="9" key="1">
    <citation type="submission" date="2024-02" db="EMBL/GenBank/DDBJ databases">
        <authorList>
            <consortium name="ELIXIR-Norway"/>
            <consortium name="Elixir Norway"/>
        </authorList>
    </citation>
    <scope>NUCLEOTIDE SEQUENCE</scope>
</reference>
<comment type="similarity">
    <text evidence="1">Belongs to the HTATSF1 family.</text>
</comment>
<protein>
    <recommendedName>
        <fullName evidence="8">RRM domain-containing protein</fullName>
    </recommendedName>
</protein>
<sequence>MLAMAQVTADHSSLVGVVQENPEMVSGGGEGGGEGAEVWEHGANGGGGEGGGVQQVDVDDDFARWQEEIRQAEEEAEAMKAGKGRRYHADFRKREGETKAQWTMPAVEAKEEEERPQNPPEGEEEFIDDDGTVYRWDHALKAWAPQQGLSGLPAYGAEEMTYVQEEEVLPALPVAMPAYEDDEEPLSSLPEDPEVKPGAKRKSSQVEELPKKEPTKEPEAWFDLKVNTHVYIDGLPEDATVEEVVEVFSKCGLIKEDPETKQPRIKLYVNRETGKQKGDGLVTYLKEPSVELALKILDGTPLRPGGRPIMSVTHAKFEQKGEVFVKKQQNKQKKKKLKQQEQRALGWGGFDDKKKEEPMTVILKHMFTRAELLADPSLLPEVEEDVMAECTKIGPIDRLRVYENHPEGVVMVKFKDKQAGLKCIQIMNGRWYGFSPCICMDVPGSLEIDLLLSIVSVLSRFGGKQIEAYEDTGLVNYALVRDAAEEEARLEQFGRELEAE</sequence>
<feature type="region of interest" description="Disordered" evidence="7">
    <location>
        <begin position="1"/>
        <end position="55"/>
    </location>
</feature>
<keyword evidence="10" id="KW-1185">Reference proteome</keyword>
<organism evidence="9 10">
    <name type="scientific">Sphagnum jensenii</name>
    <dbReference type="NCBI Taxonomy" id="128206"/>
    <lineage>
        <taxon>Eukaryota</taxon>
        <taxon>Viridiplantae</taxon>
        <taxon>Streptophyta</taxon>
        <taxon>Embryophyta</taxon>
        <taxon>Bryophyta</taxon>
        <taxon>Sphagnophytina</taxon>
        <taxon>Sphagnopsida</taxon>
        <taxon>Sphagnales</taxon>
        <taxon>Sphagnaceae</taxon>
        <taxon>Sphagnum</taxon>
    </lineage>
</organism>
<dbReference type="Gene3D" id="3.30.70.330">
    <property type="match status" value="2"/>
</dbReference>
<evidence type="ECO:0000256" key="4">
    <source>
        <dbReference type="ARBA" id="ARBA00022884"/>
    </source>
</evidence>
<feature type="region of interest" description="Disordered" evidence="7">
    <location>
        <begin position="73"/>
        <end position="125"/>
    </location>
</feature>
<evidence type="ECO:0000256" key="7">
    <source>
        <dbReference type="SAM" id="MobiDB-lite"/>
    </source>
</evidence>
<keyword evidence="3" id="KW-0677">Repeat</keyword>
<feature type="compositionally biased region" description="Gly residues" evidence="7">
    <location>
        <begin position="43"/>
        <end position="53"/>
    </location>
</feature>
<dbReference type="InterPro" id="IPR000504">
    <property type="entry name" value="RRM_dom"/>
</dbReference>
<proteinExistence type="inferred from homology"/>
<dbReference type="InterPro" id="IPR035979">
    <property type="entry name" value="RBD_domain_sf"/>
</dbReference>
<feature type="region of interest" description="Disordered" evidence="7">
    <location>
        <begin position="180"/>
        <end position="217"/>
    </location>
</feature>
<feature type="compositionally biased region" description="Basic and acidic residues" evidence="7">
    <location>
        <begin position="87"/>
        <end position="98"/>
    </location>
</feature>
<keyword evidence="5" id="KW-0508">mRNA splicing</keyword>
<dbReference type="PANTHER" id="PTHR15608:SF0">
    <property type="entry name" value="HIV TAT-SPECIFIC FACTOR 1"/>
    <property type="match status" value="1"/>
</dbReference>
<dbReference type="CDD" id="cd12285">
    <property type="entry name" value="RRM3_RBM39_like"/>
    <property type="match status" value="1"/>
</dbReference>
<gene>
    <name evidence="9" type="ORF">CSSPJE1EN1_LOCUS5511</name>
</gene>
<evidence type="ECO:0000256" key="5">
    <source>
        <dbReference type="ARBA" id="ARBA00023187"/>
    </source>
</evidence>
<keyword evidence="2" id="KW-0507">mRNA processing</keyword>
<feature type="compositionally biased region" description="Basic and acidic residues" evidence="7">
    <location>
        <begin position="204"/>
        <end position="217"/>
    </location>
</feature>
<dbReference type="EMBL" id="OZ020108">
    <property type="protein sequence ID" value="CAK9260033.1"/>
    <property type="molecule type" value="Genomic_DNA"/>
</dbReference>
<evidence type="ECO:0000256" key="1">
    <source>
        <dbReference type="ARBA" id="ARBA00007747"/>
    </source>
</evidence>
<dbReference type="InterPro" id="IPR034392">
    <property type="entry name" value="TatSF1-like_RRM1"/>
</dbReference>
<dbReference type="Proteomes" id="UP001497444">
    <property type="component" value="Chromosome 13"/>
</dbReference>
<dbReference type="SMART" id="SM00360">
    <property type="entry name" value="RRM"/>
    <property type="match status" value="2"/>
</dbReference>
<keyword evidence="4 6" id="KW-0694">RNA-binding</keyword>
<evidence type="ECO:0000259" key="8">
    <source>
        <dbReference type="PROSITE" id="PS50102"/>
    </source>
</evidence>
<name>A0ABP0VZU5_9BRYO</name>
<dbReference type="CDD" id="cd12281">
    <property type="entry name" value="RRM1_TatSF1_like"/>
    <property type="match status" value="1"/>
</dbReference>
<dbReference type="SUPFAM" id="SSF54928">
    <property type="entry name" value="RNA-binding domain, RBD"/>
    <property type="match status" value="2"/>
</dbReference>
<evidence type="ECO:0000313" key="10">
    <source>
        <dbReference type="Proteomes" id="UP001497444"/>
    </source>
</evidence>
<evidence type="ECO:0000256" key="3">
    <source>
        <dbReference type="ARBA" id="ARBA00022737"/>
    </source>
</evidence>
<evidence type="ECO:0000256" key="2">
    <source>
        <dbReference type="ARBA" id="ARBA00022664"/>
    </source>
</evidence>
<feature type="compositionally biased region" description="Gly residues" evidence="7">
    <location>
        <begin position="26"/>
        <end position="35"/>
    </location>
</feature>
<dbReference type="PANTHER" id="PTHR15608">
    <property type="entry name" value="SPLICING FACTOR U2AF-ASSOCIATED PROTEIN 2"/>
    <property type="match status" value="1"/>
</dbReference>
<dbReference type="Pfam" id="PF00076">
    <property type="entry name" value="RRM_1"/>
    <property type="match status" value="1"/>
</dbReference>
<dbReference type="InterPro" id="IPR034393">
    <property type="entry name" value="TatSF1-like"/>
</dbReference>
<dbReference type="PROSITE" id="PS50102">
    <property type="entry name" value="RRM"/>
    <property type="match status" value="1"/>
</dbReference>
<accession>A0ABP0VZU5</accession>